<dbReference type="STRING" id="43928.SAMN05443636_0238"/>
<dbReference type="EMBL" id="FQWV01000001">
    <property type="protein sequence ID" value="SHG43173.1"/>
    <property type="molecule type" value="Genomic_DNA"/>
</dbReference>
<organism evidence="4 5">
    <name type="scientific">Halobaculum gomorrense</name>
    <dbReference type="NCBI Taxonomy" id="43928"/>
    <lineage>
        <taxon>Archaea</taxon>
        <taxon>Methanobacteriati</taxon>
        <taxon>Methanobacteriota</taxon>
        <taxon>Stenosarchaea group</taxon>
        <taxon>Halobacteria</taxon>
        <taxon>Halobacteriales</taxon>
        <taxon>Haloferacaceae</taxon>
        <taxon>Halobaculum</taxon>
    </lineage>
</organism>
<dbReference type="OrthoDB" id="377480at2157"/>
<dbReference type="RefSeq" id="WP_079991438.1">
    <property type="nucleotide sequence ID" value="NZ_FQWV01000001.1"/>
</dbReference>
<evidence type="ECO:0000313" key="5">
    <source>
        <dbReference type="Proteomes" id="UP000184357"/>
    </source>
</evidence>
<dbReference type="GO" id="GO:0005886">
    <property type="term" value="C:plasma membrane"/>
    <property type="evidence" value="ECO:0007669"/>
    <property type="project" value="TreeGrafter"/>
</dbReference>
<dbReference type="GO" id="GO:0015297">
    <property type="term" value="F:antiporter activity"/>
    <property type="evidence" value="ECO:0007669"/>
    <property type="project" value="InterPro"/>
</dbReference>
<evidence type="ECO:0000256" key="1">
    <source>
        <dbReference type="ARBA" id="ARBA00022448"/>
    </source>
</evidence>
<sequence>MSLRAHLAERLDGALPAGWYPTWRRAVGLGVPVTARNGVGQLMRTTDVVVSAALSPAAVVGLGIADLFASLPFRASGGVVGAAATLTSQDTGAGADANRNEAFTQAALLAALVTLPFALVGVGLGAEVLRLVGADAESARKGARYLALVSVPMPLGALAAVASATLEATGDTRTPTYVSVPASAFNAAASLVFGLGLLGAPRLGIVGIGAASLVAMTARSLVLVGYTHLRGPVTFVRPRDPTIARQIVRIGVPQSAAGVVTAVAVFPFNTLVLQFGTAANAGYQLAWRVYTQVLAPVGGGVARGASIVVGQRLGERAAAGAGDGDDAGADGATGDGTPASAVEGREESALPVARVATALVVLGGGVALVLGGGVALAAGPIARLLAAEPAVAAAATPFVTVLGLSGVLGITNVVASASLDAAGETRVPLASRVVGMFGGYVAVSWGLYELLGWGIEAAYAGQFACYVLMLAVTAWGLVRTDWVGRATAMLDERGSVGSDR</sequence>
<keyword evidence="3" id="KW-0472">Membrane</keyword>
<accession>A0A1M5JT58</accession>
<dbReference type="InterPro" id="IPR002528">
    <property type="entry name" value="MATE_fam"/>
</dbReference>
<keyword evidence="3" id="KW-1133">Transmembrane helix</keyword>
<feature type="transmembrane region" description="Helical" evidence="3">
    <location>
        <begin position="178"/>
        <end position="199"/>
    </location>
</feature>
<evidence type="ECO:0000256" key="2">
    <source>
        <dbReference type="SAM" id="MobiDB-lite"/>
    </source>
</evidence>
<name>A0A1M5JT58_9EURY</name>
<dbReference type="AlphaFoldDB" id="A0A1M5JT58"/>
<feature type="transmembrane region" description="Helical" evidence="3">
    <location>
        <begin position="106"/>
        <end position="125"/>
    </location>
</feature>
<feature type="transmembrane region" description="Helical" evidence="3">
    <location>
        <begin position="205"/>
        <end position="229"/>
    </location>
</feature>
<keyword evidence="1" id="KW-0813">Transport</keyword>
<feature type="transmembrane region" description="Helical" evidence="3">
    <location>
        <begin position="145"/>
        <end position="166"/>
    </location>
</feature>
<protein>
    <submittedName>
        <fullName evidence="4">Na+-driven multidrug efflux pump</fullName>
    </submittedName>
</protein>
<dbReference type="PANTHER" id="PTHR43298">
    <property type="entry name" value="MULTIDRUG RESISTANCE PROTEIN NORM-RELATED"/>
    <property type="match status" value="1"/>
</dbReference>
<feature type="transmembrane region" description="Helical" evidence="3">
    <location>
        <begin position="459"/>
        <end position="478"/>
    </location>
</feature>
<reference evidence="4 5" key="1">
    <citation type="submission" date="2016-11" db="EMBL/GenBank/DDBJ databases">
        <authorList>
            <person name="Jaros S."/>
            <person name="Januszkiewicz K."/>
            <person name="Wedrychowicz H."/>
        </authorList>
    </citation>
    <scope>NUCLEOTIDE SEQUENCE [LARGE SCALE GENOMIC DNA]</scope>
    <source>
        <strain evidence="4 5">DSM 9297</strain>
    </source>
</reference>
<keyword evidence="5" id="KW-1185">Reference proteome</keyword>
<gene>
    <name evidence="4" type="ORF">SAMN05443636_0238</name>
</gene>
<evidence type="ECO:0000256" key="3">
    <source>
        <dbReference type="SAM" id="Phobius"/>
    </source>
</evidence>
<dbReference type="GO" id="GO:0042910">
    <property type="term" value="F:xenobiotic transmembrane transporter activity"/>
    <property type="evidence" value="ECO:0007669"/>
    <property type="project" value="InterPro"/>
</dbReference>
<evidence type="ECO:0000313" key="4">
    <source>
        <dbReference type="EMBL" id="SHG43173.1"/>
    </source>
</evidence>
<feature type="transmembrane region" description="Helical" evidence="3">
    <location>
        <begin position="355"/>
        <end position="378"/>
    </location>
</feature>
<dbReference type="Proteomes" id="UP000184357">
    <property type="component" value="Unassembled WGS sequence"/>
</dbReference>
<proteinExistence type="predicted"/>
<dbReference type="InterPro" id="IPR050222">
    <property type="entry name" value="MATE_MdtK"/>
</dbReference>
<keyword evidence="3" id="KW-0812">Transmembrane</keyword>
<feature type="transmembrane region" description="Helical" evidence="3">
    <location>
        <begin position="390"/>
        <end position="415"/>
    </location>
</feature>
<feature type="region of interest" description="Disordered" evidence="2">
    <location>
        <begin position="319"/>
        <end position="343"/>
    </location>
</feature>
<feature type="transmembrane region" description="Helical" evidence="3">
    <location>
        <begin position="427"/>
        <end position="447"/>
    </location>
</feature>
<dbReference type="PANTHER" id="PTHR43298:SF2">
    <property type="entry name" value="FMN_FAD EXPORTER YEEO-RELATED"/>
    <property type="match status" value="1"/>
</dbReference>
<dbReference type="Pfam" id="PF01554">
    <property type="entry name" value="MatE"/>
    <property type="match status" value="2"/>
</dbReference>